<organism evidence="2 3">
    <name type="scientific">[Torrubiella] hemipterigena</name>
    <dbReference type="NCBI Taxonomy" id="1531966"/>
    <lineage>
        <taxon>Eukaryota</taxon>
        <taxon>Fungi</taxon>
        <taxon>Dikarya</taxon>
        <taxon>Ascomycota</taxon>
        <taxon>Pezizomycotina</taxon>
        <taxon>Sordariomycetes</taxon>
        <taxon>Hypocreomycetidae</taxon>
        <taxon>Hypocreales</taxon>
        <taxon>Clavicipitaceae</taxon>
        <taxon>Clavicipitaceae incertae sedis</taxon>
        <taxon>'Torrubiella' clade</taxon>
    </lineage>
</organism>
<feature type="compositionally biased region" description="Polar residues" evidence="1">
    <location>
        <begin position="426"/>
        <end position="441"/>
    </location>
</feature>
<evidence type="ECO:0000256" key="1">
    <source>
        <dbReference type="SAM" id="MobiDB-lite"/>
    </source>
</evidence>
<sequence length="456" mass="50743">MVVSSPASPMILQSSPDMAASQVSLSSQPSSHPPSQPETKKKRRATSQRGSLVDIMKCNSGASLFVRPICWSEVHAKALSVKFTELPPCTEPLPLNEPGTPPSKGHLHPSPTISELSTALSELLSPSSGHPVMVTSAIRTVLGTLWPDAFRKPKLLPEMHLFYGDKVYRDAVRAQLLWNYPDTIATSQCSFVTASTNVASSHDYMSQDTQPHNPVNLPMMCYMSKAQMASIRRNMFRVAHGPGKTLNEPVYRLQQLRSKALCPANPDEDIHLAGIFLGMAQKHFYSTMTSKLRRDIYSSVFQKPKPCPKFTDLTLRILTHDSETSEFIVYTGHVSAKFLERFHYPHKAPKNQIGEIDGLEIDYTRVPIWPILGLRERLGRAFGEDVVGPFDPTVMETWNEEETEIPCSSSKNKRKREALSEVLNGSFDSEQEVSSSQTANNKRQRLQEGPLLGVVA</sequence>
<feature type="compositionally biased region" description="Low complexity" evidence="1">
    <location>
        <begin position="21"/>
        <end position="30"/>
    </location>
</feature>
<reference evidence="2 3" key="1">
    <citation type="journal article" date="2015" name="Genome Announc.">
        <title>Draft Genome Sequence and Gene Annotation of the Entomopathogenic Fungus Verticillium hemipterigenum.</title>
        <authorList>
            <person name="Horn F."/>
            <person name="Habel A."/>
            <person name="Scharf D.H."/>
            <person name="Dworschak J."/>
            <person name="Brakhage A.A."/>
            <person name="Guthke R."/>
            <person name="Hertweck C."/>
            <person name="Linde J."/>
        </authorList>
    </citation>
    <scope>NUCLEOTIDE SEQUENCE [LARGE SCALE GENOMIC DNA]</scope>
</reference>
<dbReference type="OrthoDB" id="5236816at2759"/>
<gene>
    <name evidence="2" type="ORF">VHEMI09610</name>
</gene>
<feature type="region of interest" description="Disordered" evidence="1">
    <location>
        <begin position="92"/>
        <end position="112"/>
    </location>
</feature>
<feature type="compositionally biased region" description="Polar residues" evidence="1">
    <location>
        <begin position="1"/>
        <end position="16"/>
    </location>
</feature>
<dbReference type="STRING" id="1531966.A0A0A1TGR5"/>
<accession>A0A0A1TGR5</accession>
<evidence type="ECO:0000313" key="3">
    <source>
        <dbReference type="Proteomes" id="UP000039046"/>
    </source>
</evidence>
<name>A0A0A1TGR5_9HYPO</name>
<feature type="region of interest" description="Disordered" evidence="1">
    <location>
        <begin position="423"/>
        <end position="456"/>
    </location>
</feature>
<protein>
    <submittedName>
        <fullName evidence="2">Uncharacterized protein</fullName>
    </submittedName>
</protein>
<dbReference type="HOGENOM" id="CLU_037039_1_0_1"/>
<feature type="region of interest" description="Disordered" evidence="1">
    <location>
        <begin position="1"/>
        <end position="50"/>
    </location>
</feature>
<dbReference type="EMBL" id="CDHN01000006">
    <property type="protein sequence ID" value="CEJ94054.1"/>
    <property type="molecule type" value="Genomic_DNA"/>
</dbReference>
<dbReference type="AlphaFoldDB" id="A0A0A1TGR5"/>
<dbReference type="Proteomes" id="UP000039046">
    <property type="component" value="Unassembled WGS sequence"/>
</dbReference>
<keyword evidence="3" id="KW-1185">Reference proteome</keyword>
<evidence type="ECO:0000313" key="2">
    <source>
        <dbReference type="EMBL" id="CEJ94054.1"/>
    </source>
</evidence>
<proteinExistence type="predicted"/>